<dbReference type="EMBL" id="QNRT01000002">
    <property type="protein sequence ID" value="RBP51738.1"/>
    <property type="molecule type" value="Genomic_DNA"/>
</dbReference>
<keyword evidence="1" id="KW-0812">Transmembrane</keyword>
<gene>
    <name evidence="3" type="ORF">DFR28_1021171</name>
</gene>
<name>A0A395JQ85_9GAMM</name>
<dbReference type="InParanoid" id="A0A395JQ85"/>
<keyword evidence="4" id="KW-1185">Reference proteome</keyword>
<protein>
    <submittedName>
        <fullName evidence="3">Uncharacterized protein DUF3592</fullName>
    </submittedName>
</protein>
<sequence>MSIIKSPGQKRKTLVQIITAVFFVLAVLLISSLTRFVSHESLKWTSNADTATATVLSITEETEEYRNLKGRKRYRDHVWLAYEFQAEGKTVSDRIDVSNFFELSGLGEELTVLYQPGNPEEHALEYQVKSKQRNDSLTSYAISTLPFSGGAAYFMYLLLGFVLVRESKKKLPEGFYTESSWLDVDDKYVVAIDQGNLVCFDINKKCLRDVQGAFQSGRSINDLVHLSKHSKITLLPLGEITQISTDHNSDVIYATHDDELHSLEFLNVKVKTHALKRILAAVPQAKIYVKRERTRLEAARFSLISLLILCAGAWFIDHYVMYIIVAMILFVWTLPTLFSRLWDPHVTRSWSVEAVPESTATSSS</sequence>
<evidence type="ECO:0000313" key="3">
    <source>
        <dbReference type="EMBL" id="RBP51738.1"/>
    </source>
</evidence>
<evidence type="ECO:0000259" key="2">
    <source>
        <dbReference type="Pfam" id="PF12158"/>
    </source>
</evidence>
<feature type="domain" description="DUF3592" evidence="2">
    <location>
        <begin position="52"/>
        <end position="125"/>
    </location>
</feature>
<feature type="transmembrane region" description="Helical" evidence="1">
    <location>
        <begin position="14"/>
        <end position="37"/>
    </location>
</feature>
<proteinExistence type="predicted"/>
<dbReference type="RefSeq" id="WP_113954482.1">
    <property type="nucleotide sequence ID" value="NZ_QNRT01000002.1"/>
</dbReference>
<evidence type="ECO:0000256" key="1">
    <source>
        <dbReference type="SAM" id="Phobius"/>
    </source>
</evidence>
<feature type="transmembrane region" description="Helical" evidence="1">
    <location>
        <begin position="140"/>
        <end position="164"/>
    </location>
</feature>
<dbReference type="InterPro" id="IPR021994">
    <property type="entry name" value="DUF3592"/>
</dbReference>
<reference evidence="3 4" key="1">
    <citation type="submission" date="2018-06" db="EMBL/GenBank/DDBJ databases">
        <title>Genomic Encyclopedia of Type Strains, Phase IV (KMG-IV): sequencing the most valuable type-strain genomes for metagenomic binning, comparative biology and taxonomic classification.</title>
        <authorList>
            <person name="Goeker M."/>
        </authorList>
    </citation>
    <scope>NUCLEOTIDE SEQUENCE [LARGE SCALE GENOMIC DNA]</scope>
    <source>
        <strain evidence="3 4">DSM 24032</strain>
    </source>
</reference>
<dbReference type="Proteomes" id="UP000253083">
    <property type="component" value="Unassembled WGS sequence"/>
</dbReference>
<feature type="transmembrane region" description="Helical" evidence="1">
    <location>
        <begin position="322"/>
        <end position="342"/>
    </location>
</feature>
<keyword evidence="1" id="KW-1133">Transmembrane helix</keyword>
<organism evidence="3 4">
    <name type="scientific">Arenicella xantha</name>
    <dbReference type="NCBI Taxonomy" id="644221"/>
    <lineage>
        <taxon>Bacteria</taxon>
        <taxon>Pseudomonadati</taxon>
        <taxon>Pseudomonadota</taxon>
        <taxon>Gammaproteobacteria</taxon>
        <taxon>Arenicellales</taxon>
        <taxon>Arenicellaceae</taxon>
        <taxon>Arenicella</taxon>
    </lineage>
</organism>
<keyword evidence="1" id="KW-0472">Membrane</keyword>
<dbReference type="AlphaFoldDB" id="A0A395JQ85"/>
<dbReference type="Pfam" id="PF12158">
    <property type="entry name" value="DUF3592"/>
    <property type="match status" value="1"/>
</dbReference>
<dbReference type="OrthoDB" id="7018489at2"/>
<accession>A0A395JQ85</accession>
<evidence type="ECO:0000313" key="4">
    <source>
        <dbReference type="Proteomes" id="UP000253083"/>
    </source>
</evidence>
<feature type="transmembrane region" description="Helical" evidence="1">
    <location>
        <begin position="298"/>
        <end position="316"/>
    </location>
</feature>
<comment type="caution">
    <text evidence="3">The sequence shown here is derived from an EMBL/GenBank/DDBJ whole genome shotgun (WGS) entry which is preliminary data.</text>
</comment>